<dbReference type="PANTHER" id="PTHR43861:SF1">
    <property type="entry name" value="TRANS-ACONITATE 2-METHYLTRANSFERASE"/>
    <property type="match status" value="1"/>
</dbReference>
<dbReference type="Proteomes" id="UP000202922">
    <property type="component" value="Unassembled WGS sequence"/>
</dbReference>
<name>A0A238KFR4_9RHOB</name>
<dbReference type="GO" id="GO:0032259">
    <property type="term" value="P:methylation"/>
    <property type="evidence" value="ECO:0007669"/>
    <property type="project" value="UniProtKB-KW"/>
</dbReference>
<organism evidence="4 5">
    <name type="scientific">Actibacterium lipolyticum</name>
    <dbReference type="NCBI Taxonomy" id="1524263"/>
    <lineage>
        <taxon>Bacteria</taxon>
        <taxon>Pseudomonadati</taxon>
        <taxon>Pseudomonadota</taxon>
        <taxon>Alphaproteobacteria</taxon>
        <taxon>Rhodobacterales</taxon>
        <taxon>Roseobacteraceae</taxon>
        <taxon>Actibacterium</taxon>
    </lineage>
</organism>
<dbReference type="EMBL" id="FXYE01000002">
    <property type="protein sequence ID" value="SMX41663.1"/>
    <property type="molecule type" value="Genomic_DNA"/>
</dbReference>
<dbReference type="SUPFAM" id="SSF53335">
    <property type="entry name" value="S-adenosyl-L-methionine-dependent methyltransferases"/>
    <property type="match status" value="1"/>
</dbReference>
<gene>
    <name evidence="4" type="ORF">COL8621_01801</name>
</gene>
<dbReference type="InterPro" id="IPR029063">
    <property type="entry name" value="SAM-dependent_MTases_sf"/>
</dbReference>
<reference evidence="5" key="1">
    <citation type="submission" date="2017-05" db="EMBL/GenBank/DDBJ databases">
        <authorList>
            <person name="Rodrigo-Torres L."/>
            <person name="Arahal R. D."/>
            <person name="Lucena T."/>
        </authorList>
    </citation>
    <scope>NUCLEOTIDE SEQUENCE [LARGE SCALE GENOMIC DNA]</scope>
    <source>
        <strain evidence="5">CECT 8621</strain>
    </source>
</reference>
<dbReference type="GO" id="GO:0008168">
    <property type="term" value="F:methyltransferase activity"/>
    <property type="evidence" value="ECO:0007669"/>
    <property type="project" value="UniProtKB-KW"/>
</dbReference>
<dbReference type="AlphaFoldDB" id="A0A238KFR4"/>
<dbReference type="RefSeq" id="WP_093967036.1">
    <property type="nucleotide sequence ID" value="NZ_FXYE01000002.1"/>
</dbReference>
<evidence type="ECO:0000256" key="1">
    <source>
        <dbReference type="ARBA" id="ARBA00022603"/>
    </source>
</evidence>
<keyword evidence="5" id="KW-1185">Reference proteome</keyword>
<keyword evidence="2" id="KW-0808">Transferase</keyword>
<protein>
    <recommendedName>
        <fullName evidence="3">Methyltransferase domain-containing protein</fullName>
    </recommendedName>
</protein>
<dbReference type="Gene3D" id="3.40.50.150">
    <property type="entry name" value="Vaccinia Virus protein VP39"/>
    <property type="match status" value="1"/>
</dbReference>
<dbReference type="PANTHER" id="PTHR43861">
    <property type="entry name" value="TRANS-ACONITATE 2-METHYLTRANSFERASE-RELATED"/>
    <property type="match status" value="1"/>
</dbReference>
<accession>A0A238KFR4</accession>
<keyword evidence="1" id="KW-0489">Methyltransferase</keyword>
<feature type="domain" description="Methyltransferase" evidence="3">
    <location>
        <begin position="37"/>
        <end position="130"/>
    </location>
</feature>
<dbReference type="Pfam" id="PF13649">
    <property type="entry name" value="Methyltransf_25"/>
    <property type="match status" value="1"/>
</dbReference>
<dbReference type="OrthoDB" id="9808480at2"/>
<evidence type="ECO:0000313" key="5">
    <source>
        <dbReference type="Proteomes" id="UP000202922"/>
    </source>
</evidence>
<dbReference type="CDD" id="cd02440">
    <property type="entry name" value="AdoMet_MTases"/>
    <property type="match status" value="1"/>
</dbReference>
<sequence>MTAFFEVHKDLPREGPGEAADVHWALKRAALRPDAIVCDAGCGPGDDIQALLRHLPAGHLLAVDLHAPFVAQAEARFENEPRVDARVGDMAQLDTQPDAPFDLIWCAGALYFLGVSEGLGVFRKALKENGYVAFSEPAFLTDEPSQAARSFWDGYEPSSEAELRAKVEAAGFKVLGIKTVSDAAWENYYQPMEARIAKLRAGANAELSKALDENQAEAESWRKVKGETGYLLVLAQAV</sequence>
<evidence type="ECO:0000259" key="3">
    <source>
        <dbReference type="Pfam" id="PF13649"/>
    </source>
</evidence>
<evidence type="ECO:0000313" key="4">
    <source>
        <dbReference type="EMBL" id="SMX41663.1"/>
    </source>
</evidence>
<proteinExistence type="predicted"/>
<dbReference type="InterPro" id="IPR041698">
    <property type="entry name" value="Methyltransf_25"/>
</dbReference>
<evidence type="ECO:0000256" key="2">
    <source>
        <dbReference type="ARBA" id="ARBA00022679"/>
    </source>
</evidence>